<sequence length="60" mass="6784">KINFKKKLCNTTHIKLLKSGTPPKSIFLFFSIETLFNHSKSPDLVEQGSNLPCSICTKFI</sequence>
<protein>
    <submittedName>
        <fullName evidence="1">Uncharacterized protein</fullName>
    </submittedName>
</protein>
<reference evidence="1" key="1">
    <citation type="submission" date="2014-05" db="EMBL/GenBank/DDBJ databases">
        <authorList>
            <person name="Chronopoulou M."/>
        </authorList>
    </citation>
    <scope>NUCLEOTIDE SEQUENCE</scope>
    <source>
        <tissue evidence="1">Whole organism</tissue>
    </source>
</reference>
<organism evidence="1">
    <name type="scientific">Lepeophtheirus salmonis</name>
    <name type="common">Salmon louse</name>
    <name type="synonym">Caligus salmonis</name>
    <dbReference type="NCBI Taxonomy" id="72036"/>
    <lineage>
        <taxon>Eukaryota</taxon>
        <taxon>Metazoa</taxon>
        <taxon>Ecdysozoa</taxon>
        <taxon>Arthropoda</taxon>
        <taxon>Crustacea</taxon>
        <taxon>Multicrustacea</taxon>
        <taxon>Hexanauplia</taxon>
        <taxon>Copepoda</taxon>
        <taxon>Siphonostomatoida</taxon>
        <taxon>Caligidae</taxon>
        <taxon>Lepeophtheirus</taxon>
    </lineage>
</organism>
<evidence type="ECO:0000313" key="1">
    <source>
        <dbReference type="EMBL" id="CDW35827.1"/>
    </source>
</evidence>
<dbReference type="EMBL" id="HACA01018466">
    <property type="protein sequence ID" value="CDW35827.1"/>
    <property type="molecule type" value="Transcribed_RNA"/>
</dbReference>
<name>A0A0K2UD13_LEPSM</name>
<accession>A0A0K2UD13</accession>
<dbReference type="AlphaFoldDB" id="A0A0K2UD13"/>
<proteinExistence type="predicted"/>
<feature type="non-terminal residue" evidence="1">
    <location>
        <position position="1"/>
    </location>
</feature>